<evidence type="ECO:0000256" key="2">
    <source>
        <dbReference type="ARBA" id="ARBA00023163"/>
    </source>
</evidence>
<evidence type="ECO:0000313" key="4">
    <source>
        <dbReference type="EMBL" id="KAJ4786168.1"/>
    </source>
</evidence>
<gene>
    <name evidence="4" type="ORF">LUZ62_037414</name>
</gene>
<dbReference type="Pfam" id="PF03514">
    <property type="entry name" value="GRAS"/>
    <property type="match status" value="1"/>
</dbReference>
<evidence type="ECO:0000256" key="3">
    <source>
        <dbReference type="PROSITE-ProRule" id="PRU01191"/>
    </source>
</evidence>
<keyword evidence="2" id="KW-0804">Transcription</keyword>
<dbReference type="InterPro" id="IPR005202">
    <property type="entry name" value="TF_GRAS"/>
</dbReference>
<dbReference type="EMBL" id="JAMFTS010000002">
    <property type="protein sequence ID" value="KAJ4786168.1"/>
    <property type="molecule type" value="Genomic_DNA"/>
</dbReference>
<comment type="caution">
    <text evidence="3">Lacks conserved residue(s) required for the propagation of feature annotation.</text>
</comment>
<dbReference type="PROSITE" id="PS50985">
    <property type="entry name" value="GRAS"/>
    <property type="match status" value="1"/>
</dbReference>
<name>A0AAV8F683_9POAL</name>
<keyword evidence="1" id="KW-0805">Transcription regulation</keyword>
<keyword evidence="5" id="KW-1185">Reference proteome</keyword>
<dbReference type="AlphaFoldDB" id="A0AAV8F683"/>
<sequence>MVLIETTIYIPNAINSIACEGLERVFRPETYKQWKARHLRAGLEPVPVDSLIMENIKKFVRECYHKNFFIDEDDRWVVMGWKGRILCAMSIWKPNEI</sequence>
<organism evidence="4 5">
    <name type="scientific">Rhynchospora pubera</name>
    <dbReference type="NCBI Taxonomy" id="906938"/>
    <lineage>
        <taxon>Eukaryota</taxon>
        <taxon>Viridiplantae</taxon>
        <taxon>Streptophyta</taxon>
        <taxon>Embryophyta</taxon>
        <taxon>Tracheophyta</taxon>
        <taxon>Spermatophyta</taxon>
        <taxon>Magnoliopsida</taxon>
        <taxon>Liliopsida</taxon>
        <taxon>Poales</taxon>
        <taxon>Cyperaceae</taxon>
        <taxon>Cyperoideae</taxon>
        <taxon>Rhynchosporeae</taxon>
        <taxon>Rhynchospora</taxon>
    </lineage>
</organism>
<accession>A0AAV8F683</accession>
<evidence type="ECO:0000256" key="1">
    <source>
        <dbReference type="ARBA" id="ARBA00023015"/>
    </source>
</evidence>
<comment type="similarity">
    <text evidence="3">Belongs to the GRAS family.</text>
</comment>
<evidence type="ECO:0000313" key="5">
    <source>
        <dbReference type="Proteomes" id="UP001140206"/>
    </source>
</evidence>
<feature type="region of interest" description="SAW" evidence="3">
    <location>
        <begin position="18"/>
        <end position="93"/>
    </location>
</feature>
<dbReference type="Proteomes" id="UP001140206">
    <property type="component" value="Chromosome 2"/>
</dbReference>
<reference evidence="4" key="1">
    <citation type="submission" date="2022-08" db="EMBL/GenBank/DDBJ databases">
        <authorList>
            <person name="Marques A."/>
        </authorList>
    </citation>
    <scope>NUCLEOTIDE SEQUENCE</scope>
    <source>
        <strain evidence="4">RhyPub2mFocal</strain>
        <tissue evidence="4">Leaves</tissue>
    </source>
</reference>
<protein>
    <submittedName>
        <fullName evidence="4">GRAS family transcription factor</fullName>
    </submittedName>
</protein>
<proteinExistence type="inferred from homology"/>
<comment type="caution">
    <text evidence="4">The sequence shown here is derived from an EMBL/GenBank/DDBJ whole genome shotgun (WGS) entry which is preliminary data.</text>
</comment>